<protein>
    <submittedName>
        <fullName evidence="2">Uncharacterized protein</fullName>
    </submittedName>
</protein>
<evidence type="ECO:0000313" key="3">
    <source>
        <dbReference type="Proteomes" id="UP001589613"/>
    </source>
</evidence>
<feature type="chain" id="PRO_5046672682" evidence="1">
    <location>
        <begin position="22"/>
        <end position="155"/>
    </location>
</feature>
<feature type="signal peptide" evidence="1">
    <location>
        <begin position="1"/>
        <end position="21"/>
    </location>
</feature>
<proteinExistence type="predicted"/>
<dbReference type="RefSeq" id="WP_141338291.1">
    <property type="nucleotide sequence ID" value="NZ_JBHMAX010000017.1"/>
</dbReference>
<keyword evidence="1" id="KW-0732">Signal</keyword>
<evidence type="ECO:0000313" key="2">
    <source>
        <dbReference type="EMBL" id="MFB9732211.1"/>
    </source>
</evidence>
<gene>
    <name evidence="2" type="ORF">ACFFN0_09160</name>
</gene>
<reference evidence="2 3" key="1">
    <citation type="submission" date="2024-09" db="EMBL/GenBank/DDBJ databases">
        <authorList>
            <person name="Sun Q."/>
            <person name="Mori K."/>
        </authorList>
    </citation>
    <scope>NUCLEOTIDE SEQUENCE [LARGE SCALE GENOMIC DNA]</scope>
    <source>
        <strain evidence="2 3">JCM 12763</strain>
    </source>
</reference>
<sequence>MPLRHLLRVLVALLLVGSVLSACTHEVTTEEVLRGVPLATDEIEGFEVETHAVTRGTEVEEDGDSRLVRARITRHLRPLEGTVEEAVARLVEQSFAQGWMPQVEEGELPFVATRSLPAGPGRLTVSLPEDGSTDLVVLTIEVGDDADEDAVTGRR</sequence>
<dbReference type="Proteomes" id="UP001589613">
    <property type="component" value="Unassembled WGS sequence"/>
</dbReference>
<accession>A0ABV5V335</accession>
<evidence type="ECO:0000256" key="1">
    <source>
        <dbReference type="SAM" id="SignalP"/>
    </source>
</evidence>
<name>A0ABV5V335_9MICO</name>
<comment type="caution">
    <text evidence="2">The sequence shown here is derived from an EMBL/GenBank/DDBJ whole genome shotgun (WGS) entry which is preliminary data.</text>
</comment>
<keyword evidence="3" id="KW-1185">Reference proteome</keyword>
<dbReference type="PROSITE" id="PS51257">
    <property type="entry name" value="PROKAR_LIPOPROTEIN"/>
    <property type="match status" value="1"/>
</dbReference>
<dbReference type="EMBL" id="JBHMAX010000017">
    <property type="protein sequence ID" value="MFB9732211.1"/>
    <property type="molecule type" value="Genomic_DNA"/>
</dbReference>
<organism evidence="2 3">
    <name type="scientific">Ornithinimicrobium kibberense</name>
    <dbReference type="NCBI Taxonomy" id="282060"/>
    <lineage>
        <taxon>Bacteria</taxon>
        <taxon>Bacillati</taxon>
        <taxon>Actinomycetota</taxon>
        <taxon>Actinomycetes</taxon>
        <taxon>Micrococcales</taxon>
        <taxon>Ornithinimicrobiaceae</taxon>
        <taxon>Ornithinimicrobium</taxon>
    </lineage>
</organism>